<organism evidence="3 4">
    <name type="scientific">Flexivirga caeni</name>
    <dbReference type="NCBI Taxonomy" id="2294115"/>
    <lineage>
        <taxon>Bacteria</taxon>
        <taxon>Bacillati</taxon>
        <taxon>Actinomycetota</taxon>
        <taxon>Actinomycetes</taxon>
        <taxon>Micrococcales</taxon>
        <taxon>Dermacoccaceae</taxon>
        <taxon>Flexivirga</taxon>
    </lineage>
</organism>
<dbReference type="GO" id="GO:0005694">
    <property type="term" value="C:chromosome"/>
    <property type="evidence" value="ECO:0007669"/>
    <property type="project" value="TreeGrafter"/>
</dbReference>
<dbReference type="SMART" id="SM00470">
    <property type="entry name" value="ParB"/>
    <property type="match status" value="1"/>
</dbReference>
<evidence type="ECO:0000256" key="1">
    <source>
        <dbReference type="SAM" id="MobiDB-lite"/>
    </source>
</evidence>
<dbReference type="AlphaFoldDB" id="A0A3M9MI28"/>
<dbReference type="InterPro" id="IPR050336">
    <property type="entry name" value="Chromosome_partition/occlusion"/>
</dbReference>
<sequence length="616" mass="67076">MPLAPDPRWADPSTPSWARVLGRRPNRCPFVLTPFPVHRRRAVCCLDGTSRPPRGPTGRADRLRAQLARAHPDIHSTQTRRPQRRRSDEDTRIHFFYSTEVRMTSKNTATTTATTTASDVAAASATDESVTAAMTVDIDPRTVKIGANVRADVKLSKDFVASIRERGVIVPVVGYFDRDGQYVVVDGQLRTLAAIEAKTPTIPAYATHRREDADRIIDQMSANYHRTDMTAADRAKGFEQLAGFGLSAAQIAKKTGYKRPEIDAGLKVAESELATKAAARWDFLTLEQAAGLAEFEQDKEALKALTVAAEAGTGFEHELQRQRDKRTERQAIAALAEQLTAEGVTVIEPPAWDDKTIQRLTRLADGQGKQLTPETHRECPGHAAYVEYGWQWGASAGDTADDDERGAYVTSATYVCTAAKANGHADRFGRGGSGKKKLADMTEKERAAARAERRDVIESNKAWKSAQTVRAAWVRKFLTRKTAPKGSAVFVAATLAGHASALTDYRTPGVVDELLHGGKTRMRSDRAKSVENVTDGRALLIAVGHCCAAYEAQMSEHTWRSVQSGPARYLAFLAANGYELADVEKRAAGLDKPAAKKRARPATRKATPAASGHPAA</sequence>
<dbReference type="PANTHER" id="PTHR33375">
    <property type="entry name" value="CHROMOSOME-PARTITIONING PROTEIN PARB-RELATED"/>
    <property type="match status" value="1"/>
</dbReference>
<keyword evidence="4" id="KW-1185">Reference proteome</keyword>
<dbReference type="Gene3D" id="3.90.1530.30">
    <property type="match status" value="1"/>
</dbReference>
<evidence type="ECO:0000259" key="2">
    <source>
        <dbReference type="SMART" id="SM00470"/>
    </source>
</evidence>
<dbReference type="GO" id="GO:0007059">
    <property type="term" value="P:chromosome segregation"/>
    <property type="evidence" value="ECO:0007669"/>
    <property type="project" value="TreeGrafter"/>
</dbReference>
<dbReference type="Proteomes" id="UP000271678">
    <property type="component" value="Unassembled WGS sequence"/>
</dbReference>
<dbReference type="InterPro" id="IPR036086">
    <property type="entry name" value="ParB/Sulfiredoxin_sf"/>
</dbReference>
<dbReference type="SUPFAM" id="SSF110849">
    <property type="entry name" value="ParB/Sulfiredoxin"/>
    <property type="match status" value="1"/>
</dbReference>
<feature type="region of interest" description="Disordered" evidence="1">
    <location>
        <begin position="68"/>
        <end position="89"/>
    </location>
</feature>
<gene>
    <name evidence="3" type="ORF">EFY87_03710</name>
</gene>
<evidence type="ECO:0000313" key="3">
    <source>
        <dbReference type="EMBL" id="RNI24807.1"/>
    </source>
</evidence>
<feature type="domain" description="ParB-like N-terminal" evidence="2">
    <location>
        <begin position="136"/>
        <end position="224"/>
    </location>
</feature>
<dbReference type="InterPro" id="IPR003115">
    <property type="entry name" value="ParB_N"/>
</dbReference>
<dbReference type="CDD" id="cd16387">
    <property type="entry name" value="ParB_N_Srx"/>
    <property type="match status" value="1"/>
</dbReference>
<comment type="caution">
    <text evidence="3">The sequence shown here is derived from an EMBL/GenBank/DDBJ whole genome shotgun (WGS) entry which is preliminary data.</text>
</comment>
<name>A0A3M9MI28_9MICO</name>
<dbReference type="Gene3D" id="1.10.10.2830">
    <property type="match status" value="1"/>
</dbReference>
<dbReference type="EMBL" id="RJJQ01000002">
    <property type="protein sequence ID" value="RNI24807.1"/>
    <property type="molecule type" value="Genomic_DNA"/>
</dbReference>
<proteinExistence type="predicted"/>
<dbReference type="PANTHER" id="PTHR33375:SF1">
    <property type="entry name" value="CHROMOSOME-PARTITIONING PROTEIN PARB-RELATED"/>
    <property type="match status" value="1"/>
</dbReference>
<reference evidence="3 4" key="1">
    <citation type="submission" date="2018-11" db="EMBL/GenBank/DDBJ databases">
        <title>Draft genome of Simplicispira Flexivirga sp. BO-16.</title>
        <authorList>
            <person name="Im W.T."/>
        </authorList>
    </citation>
    <scope>NUCLEOTIDE SEQUENCE [LARGE SCALE GENOMIC DNA]</scope>
    <source>
        <strain evidence="3 4">BO-16</strain>
    </source>
</reference>
<protein>
    <submittedName>
        <fullName evidence="3">ParB/RepB/Spo0J family partition protein</fullName>
    </submittedName>
</protein>
<evidence type="ECO:0000313" key="4">
    <source>
        <dbReference type="Proteomes" id="UP000271678"/>
    </source>
</evidence>
<dbReference type="SUPFAM" id="SSF109709">
    <property type="entry name" value="KorB DNA-binding domain-like"/>
    <property type="match status" value="1"/>
</dbReference>
<feature type="region of interest" description="Disordered" evidence="1">
    <location>
        <begin position="589"/>
        <end position="616"/>
    </location>
</feature>
<accession>A0A3M9MI28</accession>